<protein>
    <submittedName>
        <fullName evidence="1">Class I SAM-dependent methyltransferase</fullName>
    </submittedName>
</protein>
<sequence>MFPITTVLLIVSLLVICMRILHKLRNVHLLLYSSRGQAQTDTAAVFRQFEALIGLYHDLGLSKSLPPTRGWSASPDFLAQLTRHALLEKPLTVVECSSGASTLVLARCMQINGAGRVYSLEHDPVYAEKTRAELARHGLGEFAVVLLAPLRGFSAGAPERLWYARDALPPGLAIDMLAIDGPPKDTGALARYPAGPALFPLLAPNAAVFLDDAARPEEQAILSRWKDEFPALAFSTRECEKGCAVMRANPAMVP</sequence>
<gene>
    <name evidence="1" type="ORF">C7C56_014375</name>
</gene>
<evidence type="ECO:0000313" key="1">
    <source>
        <dbReference type="EMBL" id="PWF47648.1"/>
    </source>
</evidence>
<dbReference type="GO" id="GO:0032259">
    <property type="term" value="P:methylation"/>
    <property type="evidence" value="ECO:0007669"/>
    <property type="project" value="UniProtKB-KW"/>
</dbReference>
<dbReference type="AlphaFoldDB" id="A0A2U2HJB6"/>
<evidence type="ECO:0000313" key="2">
    <source>
        <dbReference type="Proteomes" id="UP000241421"/>
    </source>
</evidence>
<keyword evidence="2" id="KW-1185">Reference proteome</keyword>
<dbReference type="GO" id="GO:0008168">
    <property type="term" value="F:methyltransferase activity"/>
    <property type="evidence" value="ECO:0007669"/>
    <property type="project" value="UniProtKB-KW"/>
</dbReference>
<dbReference type="RefSeq" id="WP_106758067.1">
    <property type="nucleotide sequence ID" value="NZ_PXWF02000235.1"/>
</dbReference>
<organism evidence="1 2">
    <name type="scientific">Massilia glaciei</name>
    <dbReference type="NCBI Taxonomy" id="1524097"/>
    <lineage>
        <taxon>Bacteria</taxon>
        <taxon>Pseudomonadati</taxon>
        <taxon>Pseudomonadota</taxon>
        <taxon>Betaproteobacteria</taxon>
        <taxon>Burkholderiales</taxon>
        <taxon>Oxalobacteraceae</taxon>
        <taxon>Telluria group</taxon>
        <taxon>Massilia</taxon>
    </lineage>
</organism>
<dbReference type="OrthoDB" id="823440at2"/>
<dbReference type="Pfam" id="PF13578">
    <property type="entry name" value="Methyltransf_24"/>
    <property type="match status" value="1"/>
</dbReference>
<dbReference type="EMBL" id="PXWF02000235">
    <property type="protein sequence ID" value="PWF47648.1"/>
    <property type="molecule type" value="Genomic_DNA"/>
</dbReference>
<dbReference type="SUPFAM" id="SSF53335">
    <property type="entry name" value="S-adenosyl-L-methionine-dependent methyltransferases"/>
    <property type="match status" value="1"/>
</dbReference>
<reference evidence="1 2" key="1">
    <citation type="submission" date="2018-04" db="EMBL/GenBank/DDBJ databases">
        <title>Massilia violaceinigra sp. nov., a novel purple-pigmented bacterium isolated from Tianshan glacier, Xinjiang, China.</title>
        <authorList>
            <person name="Wang H."/>
        </authorList>
    </citation>
    <scope>NUCLEOTIDE SEQUENCE [LARGE SCALE GENOMIC DNA]</scope>
    <source>
        <strain evidence="1 2">B448-2</strain>
    </source>
</reference>
<keyword evidence="1" id="KW-0489">Methyltransferase</keyword>
<dbReference type="Gene3D" id="3.40.50.150">
    <property type="entry name" value="Vaccinia Virus protein VP39"/>
    <property type="match status" value="1"/>
</dbReference>
<comment type="caution">
    <text evidence="1">The sequence shown here is derived from an EMBL/GenBank/DDBJ whole genome shotgun (WGS) entry which is preliminary data.</text>
</comment>
<accession>A0A2U2HJB6</accession>
<dbReference type="Proteomes" id="UP000241421">
    <property type="component" value="Unassembled WGS sequence"/>
</dbReference>
<dbReference type="InterPro" id="IPR029063">
    <property type="entry name" value="SAM-dependent_MTases_sf"/>
</dbReference>
<keyword evidence="1" id="KW-0808">Transferase</keyword>
<name>A0A2U2HJB6_9BURK</name>
<proteinExistence type="predicted"/>